<keyword evidence="3" id="KW-0249">Electron transport</keyword>
<dbReference type="Gene3D" id="2.60.40.10">
    <property type="entry name" value="Immunoglobulins"/>
    <property type="match status" value="2"/>
</dbReference>
<keyword evidence="2" id="KW-0479">Metal-binding</keyword>
<dbReference type="InterPro" id="IPR000923">
    <property type="entry name" value="BlueCu_1"/>
</dbReference>
<dbReference type="AlphaFoldDB" id="A0A837D6U9"/>
<dbReference type="EMBL" id="JRZE01000006">
    <property type="protein sequence ID" value="KHF43377.1"/>
    <property type="molecule type" value="Genomic_DNA"/>
</dbReference>
<evidence type="ECO:0000256" key="4">
    <source>
        <dbReference type="ARBA" id="ARBA00023008"/>
    </source>
</evidence>
<keyword evidence="4" id="KW-0186">Copper</keyword>
<organism evidence="7 8">
    <name type="scientific">Saccharomonospora viridis</name>
    <dbReference type="NCBI Taxonomy" id="1852"/>
    <lineage>
        <taxon>Bacteria</taxon>
        <taxon>Bacillati</taxon>
        <taxon>Actinomycetota</taxon>
        <taxon>Actinomycetes</taxon>
        <taxon>Pseudonocardiales</taxon>
        <taxon>Pseudonocardiaceae</taxon>
        <taxon>Saccharomonospora</taxon>
    </lineage>
</organism>
<dbReference type="InterPro" id="IPR028871">
    <property type="entry name" value="BlueCu_1_BS"/>
</dbReference>
<dbReference type="PROSITE" id="PS50268">
    <property type="entry name" value="CADHERIN_2"/>
    <property type="match status" value="1"/>
</dbReference>
<evidence type="ECO:0000256" key="5">
    <source>
        <dbReference type="SAM" id="SignalP"/>
    </source>
</evidence>
<feature type="chain" id="PRO_5032998363" evidence="5">
    <location>
        <begin position="40"/>
        <end position="534"/>
    </location>
</feature>
<dbReference type="InterPro" id="IPR013783">
    <property type="entry name" value="Ig-like_fold"/>
</dbReference>
<protein>
    <submittedName>
        <fullName evidence="7">Copper-binding protein</fullName>
    </submittedName>
</protein>
<reference evidence="7 8" key="1">
    <citation type="submission" date="2014-10" db="EMBL/GenBank/DDBJ databases">
        <title>Genome sequence of Micropolyspora internatus JCM3315.</title>
        <authorList>
            <person name="Shin S.-K."/>
            <person name="Yi H."/>
        </authorList>
    </citation>
    <scope>NUCLEOTIDE SEQUENCE [LARGE SCALE GENOMIC DNA]</scope>
    <source>
        <strain evidence="7 8">JCM 3315</strain>
    </source>
</reference>
<dbReference type="GO" id="GO:0007156">
    <property type="term" value="P:homophilic cell adhesion via plasma membrane adhesion molecules"/>
    <property type="evidence" value="ECO:0007669"/>
    <property type="project" value="InterPro"/>
</dbReference>
<accession>A0A837D6U9</accession>
<dbReference type="GO" id="GO:0009055">
    <property type="term" value="F:electron transfer activity"/>
    <property type="evidence" value="ECO:0007669"/>
    <property type="project" value="InterPro"/>
</dbReference>
<keyword evidence="1" id="KW-0813">Transport</keyword>
<dbReference type="InterPro" id="IPR058094">
    <property type="entry name" value="Ig-like_OmpL47-like"/>
</dbReference>
<evidence type="ECO:0000313" key="8">
    <source>
        <dbReference type="Proteomes" id="UP000030848"/>
    </source>
</evidence>
<dbReference type="SUPFAM" id="SSF49503">
    <property type="entry name" value="Cupredoxins"/>
    <property type="match status" value="1"/>
</dbReference>
<gene>
    <name evidence="7" type="ORF">MINT15_35790</name>
</gene>
<dbReference type="PROSITE" id="PS00196">
    <property type="entry name" value="COPPER_BLUE"/>
    <property type="match status" value="1"/>
</dbReference>
<evidence type="ECO:0000256" key="1">
    <source>
        <dbReference type="ARBA" id="ARBA00022448"/>
    </source>
</evidence>
<feature type="domain" description="Cadherin" evidence="6">
    <location>
        <begin position="240"/>
        <end position="364"/>
    </location>
</feature>
<keyword evidence="5" id="KW-0732">Signal</keyword>
<dbReference type="Gene3D" id="2.60.40.420">
    <property type="entry name" value="Cupredoxins - blue copper proteins"/>
    <property type="match status" value="1"/>
</dbReference>
<feature type="signal peptide" evidence="5">
    <location>
        <begin position="1"/>
        <end position="39"/>
    </location>
</feature>
<dbReference type="InterPro" id="IPR008972">
    <property type="entry name" value="Cupredoxin"/>
</dbReference>
<dbReference type="Proteomes" id="UP000030848">
    <property type="component" value="Unassembled WGS sequence"/>
</dbReference>
<dbReference type="CDD" id="cd00920">
    <property type="entry name" value="Cupredoxin"/>
    <property type="match status" value="1"/>
</dbReference>
<dbReference type="InterPro" id="IPR002126">
    <property type="entry name" value="Cadherin-like_dom"/>
</dbReference>
<dbReference type="GO" id="GO:0005975">
    <property type="term" value="P:carbohydrate metabolic process"/>
    <property type="evidence" value="ECO:0007669"/>
    <property type="project" value="UniProtKB-ARBA"/>
</dbReference>
<dbReference type="Gene3D" id="3.30.1920.20">
    <property type="match status" value="1"/>
</dbReference>
<dbReference type="GO" id="GO:0016020">
    <property type="term" value="C:membrane"/>
    <property type="evidence" value="ECO:0007669"/>
    <property type="project" value="InterPro"/>
</dbReference>
<evidence type="ECO:0000313" key="7">
    <source>
        <dbReference type="EMBL" id="KHF43377.1"/>
    </source>
</evidence>
<name>A0A837D6U9_9PSEU</name>
<dbReference type="GO" id="GO:0005507">
    <property type="term" value="F:copper ion binding"/>
    <property type="evidence" value="ECO:0007669"/>
    <property type="project" value="InterPro"/>
</dbReference>
<dbReference type="Pfam" id="PF00127">
    <property type="entry name" value="Copper-bind"/>
    <property type="match status" value="1"/>
</dbReference>
<dbReference type="GO" id="GO:0005509">
    <property type="term" value="F:calcium ion binding"/>
    <property type="evidence" value="ECO:0007669"/>
    <property type="project" value="InterPro"/>
</dbReference>
<proteinExistence type="predicted"/>
<evidence type="ECO:0000256" key="2">
    <source>
        <dbReference type="ARBA" id="ARBA00022723"/>
    </source>
</evidence>
<dbReference type="RefSeq" id="WP_037312406.1">
    <property type="nucleotide sequence ID" value="NZ_JRZE01000006.1"/>
</dbReference>
<sequence>MVRRLLANLRVRPPKGARGAAVIGLCAALFSLWLAPAGASPGTGDAVSTSAQRPAQQQVLTWTADDRMDEYASAPATAKPGPATIVFENSENTGNTSGMSHTLTFDTSSPEYNNDVQLNIVASPFDANGGRYEVEVTLSPGKYRYYCAIPGHGEMQGVLVVTEDGGGEEDTTPPEVTAEVTGDQDEEGNYIGSATVKISAQDSGSGVATVEYDLDEAGFEPYTEPLTINEPGDHTVHYRATDNAGNTSETGSVTFTVVEGDTEDTTPPEVTAEVTGDQDEEGNYIGSATVKISAQDSGSGVATVEYDLDEAGFEPYTEPLTINEPGDHTVHYRATDNAGNTSETGSVTFTVVEGDTEDTTPPEVTVQLTGSQDAQWNYVDSATVALSAHDPDSGVHFLRYSLDGGSYTAYGEPIVVNEPGEHTVLYHAVDHAGNRSEDGKVTFTVVVAEGDACPASDIRDTLVIKGHDSTVANVDTGNGCTLNDLIDEHAEYPNQGAFLAHVTKVTNDLVADGVISDSEQRRILRAAENSGVGE</sequence>
<comment type="caution">
    <text evidence="7">The sequence shown here is derived from an EMBL/GenBank/DDBJ whole genome shotgun (WGS) entry which is preliminary data.</text>
</comment>
<evidence type="ECO:0000256" key="3">
    <source>
        <dbReference type="ARBA" id="ARBA00022982"/>
    </source>
</evidence>
<dbReference type="NCBIfam" id="NF047446">
    <property type="entry name" value="barrel_OmpL47"/>
    <property type="match status" value="3"/>
</dbReference>
<evidence type="ECO:0000259" key="6">
    <source>
        <dbReference type="PROSITE" id="PS50268"/>
    </source>
</evidence>